<evidence type="ECO:0008006" key="3">
    <source>
        <dbReference type="Google" id="ProtNLM"/>
    </source>
</evidence>
<accession>A0A0S4S2F2</accession>
<sequence>MELDIFTKDEVINLINEAKKDFRRYVDKKITKTQIDALPKLLQTHEMARVLGIKENTLRARVKGFYIQGRHFFKKNGRIYWDKNAVLERVENEILR</sequence>
<dbReference type="RefSeq" id="WP_059433491.1">
    <property type="nucleotide sequence ID" value="NZ_FAVB01000001.1"/>
</dbReference>
<dbReference type="AlphaFoldDB" id="A0A0S4S2F2"/>
<dbReference type="Proteomes" id="UP000052237">
    <property type="component" value="Unassembled WGS sequence"/>
</dbReference>
<comment type="caution">
    <text evidence="1">The sequence shown here is derived from an EMBL/GenBank/DDBJ whole genome shotgun (WGS) entry which is preliminary data.</text>
</comment>
<proteinExistence type="predicted"/>
<keyword evidence="2" id="KW-1185">Reference proteome</keyword>
<name>A0A0S4S2F2_CAMHY</name>
<evidence type="ECO:0000313" key="2">
    <source>
        <dbReference type="Proteomes" id="UP000052237"/>
    </source>
</evidence>
<reference evidence="1 2" key="1">
    <citation type="submission" date="2015-11" db="EMBL/GenBank/DDBJ databases">
        <authorList>
            <consortium name="Pathogen Informatics"/>
        </authorList>
    </citation>
    <scope>NUCLEOTIDE SEQUENCE [LARGE SCALE GENOMIC DNA]</scope>
    <source>
        <strain evidence="1 2">006A-0059</strain>
    </source>
</reference>
<evidence type="ECO:0000313" key="1">
    <source>
        <dbReference type="EMBL" id="CUU67723.1"/>
    </source>
</evidence>
<protein>
    <recommendedName>
        <fullName evidence="3">DNA-binding protein</fullName>
    </recommendedName>
</protein>
<gene>
    <name evidence="1" type="ORF">ERS686654_00009</name>
</gene>
<organism evidence="1 2">
    <name type="scientific">Campylobacter hyointestinalis subsp. hyointestinalis</name>
    <dbReference type="NCBI Taxonomy" id="91352"/>
    <lineage>
        <taxon>Bacteria</taxon>
        <taxon>Pseudomonadati</taxon>
        <taxon>Campylobacterota</taxon>
        <taxon>Epsilonproteobacteria</taxon>
        <taxon>Campylobacterales</taxon>
        <taxon>Campylobacteraceae</taxon>
        <taxon>Campylobacter</taxon>
    </lineage>
</organism>
<dbReference type="EMBL" id="FAVB01000001">
    <property type="protein sequence ID" value="CUU67723.1"/>
    <property type="molecule type" value="Genomic_DNA"/>
</dbReference>